<dbReference type="Proteomes" id="UP000634529">
    <property type="component" value="Unassembled WGS sequence"/>
</dbReference>
<dbReference type="EMBL" id="JACYTN010000019">
    <property type="protein sequence ID" value="MBD8500227.1"/>
    <property type="molecule type" value="Genomic_DNA"/>
</dbReference>
<gene>
    <name evidence="1" type="ORF">IFO66_18195</name>
</gene>
<organism evidence="1 2">
    <name type="scientific">Paenibacillus arenosi</name>
    <dbReference type="NCBI Taxonomy" id="2774142"/>
    <lineage>
        <taxon>Bacteria</taxon>
        <taxon>Bacillati</taxon>
        <taxon>Bacillota</taxon>
        <taxon>Bacilli</taxon>
        <taxon>Bacillales</taxon>
        <taxon>Paenibacillaceae</taxon>
        <taxon>Paenibacillus</taxon>
    </lineage>
</organism>
<protein>
    <submittedName>
        <fullName evidence="1">Uncharacterized protein</fullName>
    </submittedName>
</protein>
<reference evidence="1 2" key="1">
    <citation type="submission" date="2020-09" db="EMBL/GenBank/DDBJ databases">
        <title>Paenibacillus sp. CAU 1523 isolated from sand of Haeundae Beach.</title>
        <authorList>
            <person name="Kim W."/>
        </authorList>
    </citation>
    <scope>NUCLEOTIDE SEQUENCE [LARGE SCALE GENOMIC DNA]</scope>
    <source>
        <strain evidence="1 2">CAU 1523</strain>
    </source>
</reference>
<dbReference type="RefSeq" id="WP_192026528.1">
    <property type="nucleotide sequence ID" value="NZ_JACYTN010000019.1"/>
</dbReference>
<evidence type="ECO:0000313" key="1">
    <source>
        <dbReference type="EMBL" id="MBD8500227.1"/>
    </source>
</evidence>
<proteinExistence type="predicted"/>
<sequence length="380" mass="44353">MKRAINDATLTKLGDIFHYYIALLECFKMEEGDSILIEVKGDISKVSVKDSFQMEVKHHLKTSSISDRNIEIWNTIDNWIKEFDLIKDVDKLLLYTTSGIQTKSVFNNWSSKSNEEKYEVLKKVGSEKKAKEKLFRELYDSVFPDDNSCEDKLRSIIAKFEIKDTRSRITSINNDFKEYLRLIPKRNREKFIASLLGNILSKVKDEPHIWEVTYEYFEELLQMTTPNYTNSKETPLPTEFEQLELPLEVVHRNTGKRFVQVIKAIDYDSEIPEAIGDYWKTNMTIAKYYTDNILFNSSLSQYTYRLSQKLLNCKKPLIIDNDGSSRDTQIKNSKKFYSSVMAWDATPFSTVNPNFPFFQKGTIHNHIDTTAFTWDVGDES</sequence>
<evidence type="ECO:0000313" key="2">
    <source>
        <dbReference type="Proteomes" id="UP000634529"/>
    </source>
</evidence>
<name>A0ABR9B475_9BACL</name>
<accession>A0ABR9B475</accession>
<comment type="caution">
    <text evidence="1">The sequence shown here is derived from an EMBL/GenBank/DDBJ whole genome shotgun (WGS) entry which is preliminary data.</text>
</comment>
<keyword evidence="2" id="KW-1185">Reference proteome</keyword>